<proteinExistence type="predicted"/>
<gene>
    <name evidence="3" type="ORF">K4G66_04555</name>
</gene>
<reference evidence="3" key="1">
    <citation type="journal article" date="2023" name="Comput. Struct. Biotechnol. J.">
        <title>Discovery of a novel marine Bacteroidetes with a rich repertoire of carbohydrate-active enzymes.</title>
        <authorList>
            <person name="Chen B."/>
            <person name="Liu G."/>
            <person name="Chen Q."/>
            <person name="Wang H."/>
            <person name="Liu L."/>
            <person name="Tang K."/>
        </authorList>
    </citation>
    <scope>NUCLEOTIDE SEQUENCE</scope>
    <source>
        <strain evidence="3">TK19036</strain>
    </source>
</reference>
<dbReference type="Pfam" id="PF13087">
    <property type="entry name" value="AAA_12"/>
    <property type="match status" value="1"/>
</dbReference>
<dbReference type="EMBL" id="CP120682">
    <property type="protein sequence ID" value="WKN37978.1"/>
    <property type="molecule type" value="Genomic_DNA"/>
</dbReference>
<dbReference type="CDD" id="cd18808">
    <property type="entry name" value="SF1_C_Upf1"/>
    <property type="match status" value="1"/>
</dbReference>
<dbReference type="Pfam" id="PF13086">
    <property type="entry name" value="AAA_11"/>
    <property type="match status" value="1"/>
</dbReference>
<accession>A0AA49GPC7</accession>
<dbReference type="PANTHER" id="PTHR10887:SF495">
    <property type="entry name" value="HELICASE SENATAXIN ISOFORM X1-RELATED"/>
    <property type="match status" value="1"/>
</dbReference>
<evidence type="ECO:0000313" key="3">
    <source>
        <dbReference type="EMBL" id="WKN37978.1"/>
    </source>
</evidence>
<feature type="domain" description="DNA2/NAM7 helicase helicase" evidence="1">
    <location>
        <begin position="265"/>
        <end position="556"/>
    </location>
</feature>
<dbReference type="InterPro" id="IPR047187">
    <property type="entry name" value="SF1_C_Upf1"/>
</dbReference>
<reference evidence="3" key="2">
    <citation type="journal article" date="2024" name="Antonie Van Leeuwenhoek">
        <title>Roseihalotalea indica gen. nov., sp. nov., a halophilic Bacteroidetes from mesopelagic Southwest Indian Ocean with higher carbohydrate metabolic potential.</title>
        <authorList>
            <person name="Chen B."/>
            <person name="Zhang M."/>
            <person name="Lin D."/>
            <person name="Ye J."/>
            <person name="Tang K."/>
        </authorList>
    </citation>
    <scope>NUCLEOTIDE SEQUENCE</scope>
    <source>
        <strain evidence="3">TK19036</strain>
    </source>
</reference>
<dbReference type="PANTHER" id="PTHR10887">
    <property type="entry name" value="DNA2/NAM7 HELICASE FAMILY"/>
    <property type="match status" value="1"/>
</dbReference>
<dbReference type="AlphaFoldDB" id="A0AA49GPC7"/>
<protein>
    <submittedName>
        <fullName evidence="3">AAA domain-containing protein</fullName>
    </submittedName>
</protein>
<dbReference type="Gene3D" id="3.40.50.300">
    <property type="entry name" value="P-loop containing nucleotide triphosphate hydrolases"/>
    <property type="match status" value="2"/>
</dbReference>
<dbReference type="InterPro" id="IPR045055">
    <property type="entry name" value="DNA2/NAM7-like"/>
</dbReference>
<sequence>MMQIHTIVRYLKECYQADNREAGLLDFYSQKVEHRFLLAEAAILTEAMPIYPVDPDWGEEVDKTLAVYLKEKELMLAYLFLTGEHTLGNKRRRVVTPLFLIPTDLEKRDEDYFARPQIENAIVNPSAIALLNAGVESAPDIVSALHEWITGGQYLYGDLGVLRKMLIDAFPDLQAAELLMYPSLFDQKTIQQAKKKNGNHLLPAAGLGVLRKSSVTVGILSELETLCQTEEYSSALKAFFGDHGTALPAYYGEPLVPAVLSKAQTQIFRAVAQNKLTQVTGPPGTGKSFVIAALAIDLMSRGESVLIVSANDQAVDVIHNKIASEFQLEQVTVRGGGKRDYKSVLKKRLENWLSGIGVEVANKKIIKLLEREVSNIQDKLASLERQYIGTSERTCRDGIFLANYQNTWFQHLRKLLIRWQTEHRVSLDKLLTNYQEKLLLKHQKVKWLLQHTFNHQLYWTLRQHRRELQRLLGAIRARTSSKQMRLFSQIDFNVISRTLPVWLVNITEISHILPMKKEMFDVVIVDEATQCDIASILPVLQRSKKVVVAGDPKQLRHVSFLSRKRQQQIAAKIGLSTDVAEQYNYRDDSLLDIVNRNLLSQTALVFLDEHYRSQPSIIQFSNEHFYQSQLRIMTAQPQNEQVQHVHVMRILGKRHEVGHNQQEAEVILRKVREILNAEAHLPTTACQTLGIVSPFRQQVDYLRNQVAQELDAAALQRHQLLIGTPYTFQGEERDVMFISLAVDKETHPSTFQHLSREDVFNVSVTRARSEQWIITSLHKPTGYAAAVLLEKYLAYCEQYESEFIHKEKTVVHDTFSEAVIHWLREKGYQEIYSAYTIAGIDVDIVVVHNGQTYCIDLVGHPGAMDQAFPIERCNILQRIGLQSLPISYTQWFFNKEEALQSLYYFLSRNEVK</sequence>
<evidence type="ECO:0000259" key="2">
    <source>
        <dbReference type="Pfam" id="PF13087"/>
    </source>
</evidence>
<dbReference type="InterPro" id="IPR041679">
    <property type="entry name" value="DNA2/NAM7-like_C"/>
</dbReference>
<name>A0AA49GPC7_9BACT</name>
<feature type="domain" description="DNA2/NAM7 helicase-like C-terminal" evidence="2">
    <location>
        <begin position="589"/>
        <end position="776"/>
    </location>
</feature>
<dbReference type="GO" id="GO:0004386">
    <property type="term" value="F:helicase activity"/>
    <property type="evidence" value="ECO:0007669"/>
    <property type="project" value="InterPro"/>
</dbReference>
<dbReference type="SUPFAM" id="SSF52540">
    <property type="entry name" value="P-loop containing nucleoside triphosphate hydrolases"/>
    <property type="match status" value="1"/>
</dbReference>
<dbReference type="InterPro" id="IPR041677">
    <property type="entry name" value="DNA2/NAM7_AAA_11"/>
</dbReference>
<evidence type="ECO:0000259" key="1">
    <source>
        <dbReference type="Pfam" id="PF13086"/>
    </source>
</evidence>
<organism evidence="3">
    <name type="scientific">Roseihalotalea indica</name>
    <dbReference type="NCBI Taxonomy" id="2867963"/>
    <lineage>
        <taxon>Bacteria</taxon>
        <taxon>Pseudomonadati</taxon>
        <taxon>Bacteroidota</taxon>
        <taxon>Cytophagia</taxon>
        <taxon>Cytophagales</taxon>
        <taxon>Catalimonadaceae</taxon>
        <taxon>Roseihalotalea</taxon>
    </lineage>
</organism>
<dbReference type="InterPro" id="IPR027417">
    <property type="entry name" value="P-loop_NTPase"/>
</dbReference>